<sequence length="175" mass="19528">MIYLVEIEGQEDLKVELSETKRGVWTASVGDGEHGRSVDLEMRGRASDGAYLFAIGGQVRKFHLDKNCTKYLLDDGEKVSRFQVERAGEVVLDHDRMYDTEWEVHIETLESNITGIVLEVLVEPGQKVKEDEPVVIVEAMKMENTLTAPMDGVVKGVRVEPGQTVYAGDALVTFE</sequence>
<feature type="domain" description="Lipoyl-binding" evidence="2">
    <location>
        <begin position="100"/>
        <end position="175"/>
    </location>
</feature>
<dbReference type="SUPFAM" id="SSF51230">
    <property type="entry name" value="Single hybrid motif"/>
    <property type="match status" value="1"/>
</dbReference>
<proteinExistence type="predicted"/>
<dbReference type="PANTHER" id="PTHR45266:SF3">
    <property type="entry name" value="OXALOACETATE DECARBOXYLASE ALPHA CHAIN"/>
    <property type="match status" value="1"/>
</dbReference>
<protein>
    <recommendedName>
        <fullName evidence="2">Lipoyl-binding domain-containing protein</fullName>
    </recommendedName>
</protein>
<dbReference type="PANTHER" id="PTHR45266">
    <property type="entry name" value="OXALOACETATE DECARBOXYLASE ALPHA CHAIN"/>
    <property type="match status" value="1"/>
</dbReference>
<dbReference type="Pfam" id="PF00364">
    <property type="entry name" value="Biotin_lipoyl"/>
    <property type="match status" value="1"/>
</dbReference>
<dbReference type="Proteomes" id="UP000315995">
    <property type="component" value="Chromosome"/>
</dbReference>
<evidence type="ECO:0000256" key="1">
    <source>
        <dbReference type="ARBA" id="ARBA00023267"/>
    </source>
</evidence>
<dbReference type="FunFam" id="2.40.50.100:FF:000003">
    <property type="entry name" value="Acetyl-CoA carboxylase biotin carboxyl carrier protein"/>
    <property type="match status" value="1"/>
</dbReference>
<keyword evidence="4" id="KW-1185">Reference proteome</keyword>
<accession>A0A4Y6PNA7</accession>
<dbReference type="PROSITE" id="PS00188">
    <property type="entry name" value="BIOTIN"/>
    <property type="match status" value="1"/>
</dbReference>
<dbReference type="EMBL" id="CP041186">
    <property type="protein sequence ID" value="QDG49703.1"/>
    <property type="molecule type" value="Genomic_DNA"/>
</dbReference>
<name>A0A4Y6PNA7_PERCE</name>
<dbReference type="Gene3D" id="2.40.50.100">
    <property type="match status" value="1"/>
</dbReference>
<dbReference type="PROSITE" id="PS50968">
    <property type="entry name" value="BIOTINYL_LIPOYL"/>
    <property type="match status" value="1"/>
</dbReference>
<dbReference type="RefSeq" id="WP_141196200.1">
    <property type="nucleotide sequence ID" value="NZ_CP041186.1"/>
</dbReference>
<accession>A0A5B8XZT6</accession>
<dbReference type="InterPro" id="IPR011053">
    <property type="entry name" value="Single_hybrid_motif"/>
</dbReference>
<gene>
    <name evidence="3" type="ORF">FIV42_02785</name>
</gene>
<evidence type="ECO:0000259" key="2">
    <source>
        <dbReference type="PROSITE" id="PS50968"/>
    </source>
</evidence>
<evidence type="ECO:0000313" key="4">
    <source>
        <dbReference type="Proteomes" id="UP000315995"/>
    </source>
</evidence>
<dbReference type="CDD" id="cd06850">
    <property type="entry name" value="biotinyl_domain"/>
    <property type="match status" value="1"/>
</dbReference>
<dbReference type="OrthoDB" id="9769961at2"/>
<evidence type="ECO:0000313" key="3">
    <source>
        <dbReference type="EMBL" id="QDG49703.1"/>
    </source>
</evidence>
<organism evidence="3 4">
    <name type="scientific">Persicimonas caeni</name>
    <dbReference type="NCBI Taxonomy" id="2292766"/>
    <lineage>
        <taxon>Bacteria</taxon>
        <taxon>Deltaproteobacteria</taxon>
        <taxon>Bradymonadales</taxon>
        <taxon>Bradymonadaceae</taxon>
        <taxon>Persicimonas</taxon>
    </lineage>
</organism>
<reference evidence="3 4" key="1">
    <citation type="submission" date="2019-06" db="EMBL/GenBank/DDBJ databases">
        <title>Persicimonas caeni gen. nov., sp. nov., a predatory bacterium isolated from solar saltern.</title>
        <authorList>
            <person name="Wang S."/>
        </authorList>
    </citation>
    <scope>NUCLEOTIDE SEQUENCE [LARGE SCALE GENOMIC DNA]</scope>
    <source>
        <strain evidence="3 4">YN101</strain>
    </source>
</reference>
<dbReference type="InterPro" id="IPR050709">
    <property type="entry name" value="Biotin_Carboxyl_Carrier/Decarb"/>
</dbReference>
<dbReference type="InterPro" id="IPR000089">
    <property type="entry name" value="Biotin_lipoyl"/>
</dbReference>
<keyword evidence="1" id="KW-0092">Biotin</keyword>
<dbReference type="InterPro" id="IPR001882">
    <property type="entry name" value="Biotin_BS"/>
</dbReference>
<dbReference type="AlphaFoldDB" id="A0A4Y6PNA7"/>